<dbReference type="OrthoDB" id="2430343at2759"/>
<comment type="caution">
    <text evidence="2">The sequence shown here is derived from an EMBL/GenBank/DDBJ whole genome shotgun (WGS) entry which is preliminary data.</text>
</comment>
<dbReference type="PANTHER" id="PTHR38699">
    <property type="entry name" value="CHROMOSOME 1, WHOLE GENOME SHOTGUN SEQUENCE"/>
    <property type="match status" value="1"/>
</dbReference>
<dbReference type="InParanoid" id="A0A409Y1H4"/>
<dbReference type="PANTHER" id="PTHR38699:SF1">
    <property type="entry name" value="MITOPHAGY RECEPTOR ATG43"/>
    <property type="match status" value="1"/>
</dbReference>
<dbReference type="Pfam" id="PF08589">
    <property type="entry name" value="ATG43"/>
    <property type="match status" value="1"/>
</dbReference>
<organism evidence="2 3">
    <name type="scientific">Gymnopilus dilepis</name>
    <dbReference type="NCBI Taxonomy" id="231916"/>
    <lineage>
        <taxon>Eukaryota</taxon>
        <taxon>Fungi</taxon>
        <taxon>Dikarya</taxon>
        <taxon>Basidiomycota</taxon>
        <taxon>Agaricomycotina</taxon>
        <taxon>Agaricomycetes</taxon>
        <taxon>Agaricomycetidae</taxon>
        <taxon>Agaricales</taxon>
        <taxon>Agaricineae</taxon>
        <taxon>Hymenogastraceae</taxon>
        <taxon>Gymnopilus</taxon>
    </lineage>
</organism>
<dbReference type="InterPro" id="IPR013898">
    <property type="entry name" value="Atg43"/>
</dbReference>
<proteinExistence type="predicted"/>
<accession>A0A409Y1H4</accession>
<dbReference type="GO" id="GO:0000423">
    <property type="term" value="P:mitophagy"/>
    <property type="evidence" value="ECO:0007669"/>
    <property type="project" value="InterPro"/>
</dbReference>
<dbReference type="AlphaFoldDB" id="A0A409Y1H4"/>
<feature type="compositionally biased region" description="Basic and acidic residues" evidence="1">
    <location>
        <begin position="70"/>
        <end position="79"/>
    </location>
</feature>
<evidence type="ECO:0000313" key="3">
    <source>
        <dbReference type="Proteomes" id="UP000284706"/>
    </source>
</evidence>
<evidence type="ECO:0000256" key="1">
    <source>
        <dbReference type="SAM" id="MobiDB-lite"/>
    </source>
</evidence>
<evidence type="ECO:0000313" key="2">
    <source>
        <dbReference type="EMBL" id="PPQ96849.1"/>
    </source>
</evidence>
<dbReference type="GO" id="GO:0140580">
    <property type="term" value="F:mitochondrion autophagosome adaptor activity"/>
    <property type="evidence" value="ECO:0007669"/>
    <property type="project" value="InterPro"/>
</dbReference>
<name>A0A409Y1H4_9AGAR</name>
<keyword evidence="3" id="KW-1185">Reference proteome</keyword>
<protein>
    <submittedName>
        <fullName evidence="2">Uncharacterized protein</fullName>
    </submittedName>
</protein>
<dbReference type="EMBL" id="NHYE01001319">
    <property type="protein sequence ID" value="PPQ96849.1"/>
    <property type="molecule type" value="Genomic_DNA"/>
</dbReference>
<dbReference type="Proteomes" id="UP000284706">
    <property type="component" value="Unassembled WGS sequence"/>
</dbReference>
<dbReference type="STRING" id="231916.A0A409Y1H4"/>
<sequence>MADPIPVIFHERKHAYPHDDVFDHSHHHHHHDDHQHRAPVKKLPVIPDLRFEYSYLRSIRPYVKVERVMKKNQKKKESSEGSEDSYTKVGSGGGKGREVAQPSETSEVITVQWGKVTWVTLRDQVISPMLQGLLWALASYYISPFSRNLGSRMGTFVHETLPRKEGSFVSWLRGWTKSIGISSSPRANQ</sequence>
<reference evidence="2 3" key="1">
    <citation type="journal article" date="2018" name="Evol. Lett.">
        <title>Horizontal gene cluster transfer increased hallucinogenic mushroom diversity.</title>
        <authorList>
            <person name="Reynolds H.T."/>
            <person name="Vijayakumar V."/>
            <person name="Gluck-Thaler E."/>
            <person name="Korotkin H.B."/>
            <person name="Matheny P.B."/>
            <person name="Slot J.C."/>
        </authorList>
    </citation>
    <scope>NUCLEOTIDE SEQUENCE [LARGE SCALE GENOMIC DNA]</scope>
    <source>
        <strain evidence="2 3">SRW20</strain>
    </source>
</reference>
<gene>
    <name evidence="2" type="ORF">CVT26_006018</name>
</gene>
<feature type="region of interest" description="Disordered" evidence="1">
    <location>
        <begin position="70"/>
        <end position="104"/>
    </location>
</feature>